<organism evidence="7">
    <name type="scientific">uncultured Alphaproteobacteria bacterium</name>
    <dbReference type="NCBI Taxonomy" id="91750"/>
    <lineage>
        <taxon>Bacteria</taxon>
        <taxon>Pseudomonadati</taxon>
        <taxon>Pseudomonadota</taxon>
        <taxon>Alphaproteobacteria</taxon>
        <taxon>environmental samples</taxon>
    </lineage>
</organism>
<dbReference type="AlphaFoldDB" id="A0A6M4NMT7"/>
<dbReference type="Gene3D" id="3.40.1190.20">
    <property type="match status" value="1"/>
</dbReference>
<gene>
    <name evidence="7" type="primary">pfkC</name>
    <name evidence="7" type="ORF">PlAlph_2200</name>
</gene>
<dbReference type="EC" id="2.7.1.146" evidence="7"/>
<evidence type="ECO:0000256" key="2">
    <source>
        <dbReference type="ARBA" id="ARBA00022679"/>
    </source>
</evidence>
<dbReference type="PANTHER" id="PTHR21208">
    <property type="entry name" value="ADP-DEPENDENT GLUCOKINASE"/>
    <property type="match status" value="1"/>
</dbReference>
<keyword evidence="2 7" id="KW-0808">Transferase</keyword>
<keyword evidence="4 7" id="KW-0418">Kinase</keyword>
<dbReference type="GO" id="GO:0046872">
    <property type="term" value="F:metal ion binding"/>
    <property type="evidence" value="ECO:0007669"/>
    <property type="project" value="UniProtKB-KW"/>
</dbReference>
<proteinExistence type="predicted"/>
<sequence length="466" mass="51864">MSQNNIKKNWNDIFSKAPDTLKKMSKINSVASAFNSCIDSVVKLSGEEIYKLIKKEKLSLKNLENIEHQSIDSAADLLKGVFKCFTKGIAEEWTAEDKSVFDWMLINLGTKKMQTGGQAGIIANTLSLTDIKQVIVHSNALSELQASQFFNRPNLVSFDSDGTVKQASIINRDKASSIHWIIEFDKGDKLTIDGKEFICPKSNRFIATYDPPLFDFIIDKNFIDYTNSNKIDYFILSGYQALSSENNGVEYVKNSLPIIEEWKKASPESIVHLEIASTQDKKVRKAIALNLAPYVDSIGVNERETMDILEVTEQNKLFEECRKNPSSVNLFKAIYNIKNKLNCPRIQLHMFGLYITIQNKDYPVSPLANRNGMVLAATAAASKAYTGQLAAPSDILEACGQSVSDIGLNELNELSIYLQQPQLIEIGMGEYKGFDIIAVPTIIIEKPKTLVGMGDTISAFSLIGAR</sequence>
<dbReference type="EMBL" id="MN990729">
    <property type="protein sequence ID" value="QJR98216.1"/>
    <property type="molecule type" value="Genomic_DNA"/>
</dbReference>
<dbReference type="Gene3D" id="3.30.1110.20">
    <property type="match status" value="1"/>
</dbReference>
<dbReference type="PROSITE" id="PS51255">
    <property type="entry name" value="ADPK"/>
    <property type="match status" value="1"/>
</dbReference>
<dbReference type="InterPro" id="IPR029056">
    <property type="entry name" value="Ribokinase-like"/>
</dbReference>
<dbReference type="GO" id="GO:0043844">
    <property type="term" value="F:ADP-specific phosphofructokinase activity"/>
    <property type="evidence" value="ECO:0007669"/>
    <property type="project" value="UniProtKB-EC"/>
</dbReference>
<evidence type="ECO:0000256" key="5">
    <source>
        <dbReference type="ARBA" id="ARBA00022842"/>
    </source>
</evidence>
<evidence type="ECO:0000256" key="4">
    <source>
        <dbReference type="ARBA" id="ARBA00022777"/>
    </source>
</evidence>
<keyword evidence="6" id="KW-0324">Glycolysis</keyword>
<evidence type="ECO:0000256" key="1">
    <source>
        <dbReference type="ARBA" id="ARBA00022490"/>
    </source>
</evidence>
<dbReference type="GO" id="GO:0006096">
    <property type="term" value="P:glycolytic process"/>
    <property type="evidence" value="ECO:0007669"/>
    <property type="project" value="UniProtKB-KW"/>
</dbReference>
<dbReference type="InterPro" id="IPR007666">
    <property type="entry name" value="ADP_PFK/GK"/>
</dbReference>
<accession>A0A6M4NMT7</accession>
<name>A0A6M4NMT7_9PROT</name>
<evidence type="ECO:0000256" key="6">
    <source>
        <dbReference type="ARBA" id="ARBA00023152"/>
    </source>
</evidence>
<evidence type="ECO:0000256" key="3">
    <source>
        <dbReference type="ARBA" id="ARBA00022723"/>
    </source>
</evidence>
<protein>
    <submittedName>
        <fullName evidence="7">Phosphofructokinase</fullName>
        <ecNumber evidence="7">2.7.1.146</ecNumber>
    </submittedName>
</protein>
<reference evidence="7" key="1">
    <citation type="submission" date="2020-01" db="EMBL/GenBank/DDBJ databases">
        <title>Gastrointestinal microbiota of LL stock colony Peromyscus leucopus.</title>
        <authorList>
            <person name="Milovic A."/>
            <person name="Bassam K."/>
            <person name="Keay E."/>
            <person name="Barbour A.G."/>
        </authorList>
    </citation>
    <scope>NUCLEOTIDE SEQUENCE</scope>
    <source>
        <strain evidence="7">LL90</strain>
    </source>
</reference>
<dbReference type="SUPFAM" id="SSF53613">
    <property type="entry name" value="Ribokinase-like"/>
    <property type="match status" value="1"/>
</dbReference>
<keyword evidence="1" id="KW-0963">Cytoplasm</keyword>
<dbReference type="PANTHER" id="PTHR21208:SF1">
    <property type="entry name" value="ADP-DEPENDENT GLUCOKINASE"/>
    <property type="match status" value="1"/>
</dbReference>
<keyword evidence="5" id="KW-0460">Magnesium</keyword>
<evidence type="ECO:0000313" key="7">
    <source>
        <dbReference type="EMBL" id="QJR98216.1"/>
    </source>
</evidence>
<dbReference type="Pfam" id="PF04587">
    <property type="entry name" value="ADP_PFK_GK"/>
    <property type="match status" value="1"/>
</dbReference>
<keyword evidence="3" id="KW-0479">Metal-binding</keyword>